<protein>
    <submittedName>
        <fullName evidence="2">Uncharacterized protein</fullName>
    </submittedName>
</protein>
<comment type="caution">
    <text evidence="2">The sequence shown here is derived from an EMBL/GenBank/DDBJ whole genome shotgun (WGS) entry which is preliminary data.</text>
</comment>
<keyword evidence="4" id="KW-1185">Reference proteome</keyword>
<dbReference type="PANTHER" id="PTHR43157:SF31">
    <property type="entry name" value="PHOSPHATIDYLINOSITOL-GLYCAN BIOSYNTHESIS CLASS F PROTEIN"/>
    <property type="match status" value="1"/>
</dbReference>
<dbReference type="Pfam" id="PF00106">
    <property type="entry name" value="adh_short"/>
    <property type="match status" value="1"/>
</dbReference>
<evidence type="ECO:0000313" key="3">
    <source>
        <dbReference type="EMBL" id="CAF3738599.1"/>
    </source>
</evidence>
<dbReference type="EMBL" id="CAJNOQ010002551">
    <property type="protein sequence ID" value="CAF0964872.1"/>
    <property type="molecule type" value="Genomic_DNA"/>
</dbReference>
<dbReference type="EMBL" id="CAJOBC010002551">
    <property type="protein sequence ID" value="CAF3738599.1"/>
    <property type="molecule type" value="Genomic_DNA"/>
</dbReference>
<gene>
    <name evidence="2" type="ORF">GPM918_LOCUS11924</name>
    <name evidence="3" type="ORF">SRO942_LOCUS11925</name>
</gene>
<dbReference type="Gene3D" id="3.40.50.720">
    <property type="entry name" value="NAD(P)-binding Rossmann-like Domain"/>
    <property type="match status" value="1"/>
</dbReference>
<dbReference type="AlphaFoldDB" id="A0A814E9K3"/>
<evidence type="ECO:0000313" key="4">
    <source>
        <dbReference type="Proteomes" id="UP000663829"/>
    </source>
</evidence>
<organism evidence="2 4">
    <name type="scientific">Didymodactylos carnosus</name>
    <dbReference type="NCBI Taxonomy" id="1234261"/>
    <lineage>
        <taxon>Eukaryota</taxon>
        <taxon>Metazoa</taxon>
        <taxon>Spiralia</taxon>
        <taxon>Gnathifera</taxon>
        <taxon>Rotifera</taxon>
        <taxon>Eurotatoria</taxon>
        <taxon>Bdelloidea</taxon>
        <taxon>Philodinida</taxon>
        <taxon>Philodinidae</taxon>
        <taxon>Didymodactylos</taxon>
    </lineage>
</organism>
<dbReference type="SUPFAM" id="SSF51735">
    <property type="entry name" value="NAD(P)-binding Rossmann-fold domains"/>
    <property type="match status" value="1"/>
</dbReference>
<dbReference type="PANTHER" id="PTHR43157">
    <property type="entry name" value="PHOSPHATIDYLINOSITOL-GLYCAN BIOSYNTHESIS CLASS F PROTEIN-RELATED"/>
    <property type="match status" value="1"/>
</dbReference>
<feature type="non-terminal residue" evidence="2">
    <location>
        <position position="82"/>
    </location>
</feature>
<proteinExistence type="predicted"/>
<accession>A0A814E9K3</accession>
<sequence>MPQYSFDEIPRVEGVKVAIITGSNDGIGKITALELVRKGWHVIMACRNEEKAQAAIQDIRTQVDTKDSDNLKLDFIQLDLAS</sequence>
<keyword evidence="1" id="KW-0560">Oxidoreductase</keyword>
<dbReference type="GO" id="GO:0016491">
    <property type="term" value="F:oxidoreductase activity"/>
    <property type="evidence" value="ECO:0007669"/>
    <property type="project" value="UniProtKB-KW"/>
</dbReference>
<dbReference type="Proteomes" id="UP000681722">
    <property type="component" value="Unassembled WGS sequence"/>
</dbReference>
<dbReference type="InterPro" id="IPR002347">
    <property type="entry name" value="SDR_fam"/>
</dbReference>
<name>A0A814E9K3_9BILA</name>
<dbReference type="Proteomes" id="UP000663829">
    <property type="component" value="Unassembled WGS sequence"/>
</dbReference>
<evidence type="ECO:0000256" key="1">
    <source>
        <dbReference type="ARBA" id="ARBA00023002"/>
    </source>
</evidence>
<dbReference type="OrthoDB" id="191139at2759"/>
<reference evidence="2" key="1">
    <citation type="submission" date="2021-02" db="EMBL/GenBank/DDBJ databases">
        <authorList>
            <person name="Nowell W R."/>
        </authorList>
    </citation>
    <scope>NUCLEOTIDE SEQUENCE</scope>
</reference>
<evidence type="ECO:0000313" key="2">
    <source>
        <dbReference type="EMBL" id="CAF0964872.1"/>
    </source>
</evidence>
<dbReference type="InterPro" id="IPR036291">
    <property type="entry name" value="NAD(P)-bd_dom_sf"/>
</dbReference>